<dbReference type="PANTHER" id="PTHR12962">
    <property type="entry name" value="CALCIUM-REGULATED HEAT STABLE PROTEIN CRHSP-24-RELATED"/>
    <property type="match status" value="1"/>
</dbReference>
<protein>
    <submittedName>
        <fullName evidence="5">Cold shock domain-containing protein</fullName>
    </submittedName>
</protein>
<evidence type="ECO:0000256" key="2">
    <source>
        <dbReference type="SAM" id="MobiDB-lite"/>
    </source>
</evidence>
<dbReference type="Proteomes" id="UP000527352">
    <property type="component" value="Unassembled WGS sequence"/>
</dbReference>
<accession>A0ABX1KNE6</accession>
<dbReference type="Gene3D" id="2.40.50.140">
    <property type="entry name" value="Nucleic acid-binding proteins"/>
    <property type="match status" value="1"/>
</dbReference>
<dbReference type="EMBL" id="JABAEB010000007">
    <property type="protein sequence ID" value="NLQ23722.1"/>
    <property type="molecule type" value="Genomic_DNA"/>
</dbReference>
<keyword evidence="3" id="KW-0812">Transmembrane</keyword>
<dbReference type="PANTHER" id="PTHR12962:SF1">
    <property type="entry name" value="COLD SHOCK DOMAIN-CONTAINING PROTEIN CG9705"/>
    <property type="match status" value="1"/>
</dbReference>
<keyword evidence="1" id="KW-0597">Phosphoprotein</keyword>
<dbReference type="Pfam" id="PF00313">
    <property type="entry name" value="CSD"/>
    <property type="match status" value="1"/>
</dbReference>
<proteinExistence type="predicted"/>
<dbReference type="InterPro" id="IPR008613">
    <property type="entry name" value="Excalibur_Ca-bd_domain"/>
</dbReference>
<keyword evidence="3" id="KW-0472">Membrane</keyword>
<feature type="transmembrane region" description="Helical" evidence="3">
    <location>
        <begin position="111"/>
        <end position="129"/>
    </location>
</feature>
<dbReference type="InterPro" id="IPR052069">
    <property type="entry name" value="Ca-reg_mRNA-binding_domain"/>
</dbReference>
<gene>
    <name evidence="5" type="ORF">HGO26_12670</name>
</gene>
<evidence type="ECO:0000313" key="6">
    <source>
        <dbReference type="Proteomes" id="UP000527352"/>
    </source>
</evidence>
<evidence type="ECO:0000256" key="1">
    <source>
        <dbReference type="ARBA" id="ARBA00022553"/>
    </source>
</evidence>
<reference evidence="5 6" key="1">
    <citation type="submission" date="2020-04" db="EMBL/GenBank/DDBJ databases">
        <title>The first description of lens atrophy caused by putative novel Shewanella sp. that is a new emerging pathogen for cultured rainbow trout?</title>
        <authorList>
            <person name="Saticioglu I.B."/>
            <person name="Duman M."/>
            <person name="Altun S."/>
        </authorList>
    </citation>
    <scope>NUCLEOTIDE SEQUENCE [LARGE SCALE GENOMIC DNA]</scope>
    <source>
        <strain evidence="5 6">S-1</strain>
    </source>
</reference>
<evidence type="ECO:0000256" key="3">
    <source>
        <dbReference type="SAM" id="Phobius"/>
    </source>
</evidence>
<dbReference type="InterPro" id="IPR002059">
    <property type="entry name" value="CSP_DNA-bd"/>
</dbReference>
<dbReference type="CDD" id="cd04458">
    <property type="entry name" value="CSP_CDS"/>
    <property type="match status" value="1"/>
</dbReference>
<feature type="region of interest" description="Disordered" evidence="2">
    <location>
        <begin position="80"/>
        <end position="107"/>
    </location>
</feature>
<feature type="compositionally biased region" description="Polar residues" evidence="2">
    <location>
        <begin position="80"/>
        <end position="97"/>
    </location>
</feature>
<keyword evidence="6" id="KW-1185">Reference proteome</keyword>
<evidence type="ECO:0000313" key="5">
    <source>
        <dbReference type="EMBL" id="NLQ23722.1"/>
    </source>
</evidence>
<sequence>MLMDRGVLVRWNDEKGFGFIQPEKNAAQDVFIHISVLKKMARKPIVGDSILYQTEVQNDGKRKAVIASIEGVAVVAASATPRSHSHVQSRNENFNFDNKNKAHHHNSRKSSFNTIIPLLIIVAIVIFGFKQYQEFNEAPVLDQAPVFSEASVITNDDTQPMPMYETKARTQATATPRFQCEAGKTHCSHMSSCAEATFYIQNCPNTQMDGNGDGIPCERQWCS</sequence>
<dbReference type="RefSeq" id="WP_168825538.1">
    <property type="nucleotide sequence ID" value="NZ_JABAEB010000007.1"/>
</dbReference>
<keyword evidence="3" id="KW-1133">Transmembrane helix</keyword>
<dbReference type="Pfam" id="PF05901">
    <property type="entry name" value="Excalibur"/>
    <property type="match status" value="1"/>
</dbReference>
<organism evidence="5 6">
    <name type="scientific">Shewanella oncorhynchi</name>
    <dbReference type="NCBI Taxonomy" id="2726434"/>
    <lineage>
        <taxon>Bacteria</taxon>
        <taxon>Pseudomonadati</taxon>
        <taxon>Pseudomonadota</taxon>
        <taxon>Gammaproteobacteria</taxon>
        <taxon>Alteromonadales</taxon>
        <taxon>Shewanellaceae</taxon>
        <taxon>Shewanella</taxon>
    </lineage>
</organism>
<feature type="domain" description="Cold-shock" evidence="4">
    <location>
        <begin position="5"/>
        <end position="70"/>
    </location>
</feature>
<dbReference type="SMART" id="SM00357">
    <property type="entry name" value="CSP"/>
    <property type="match status" value="1"/>
</dbReference>
<name>A0ABX1KNE6_9GAMM</name>
<evidence type="ECO:0000259" key="4">
    <source>
        <dbReference type="SMART" id="SM00357"/>
    </source>
</evidence>
<dbReference type="SUPFAM" id="SSF50249">
    <property type="entry name" value="Nucleic acid-binding proteins"/>
    <property type="match status" value="1"/>
</dbReference>
<dbReference type="InterPro" id="IPR012340">
    <property type="entry name" value="NA-bd_OB-fold"/>
</dbReference>
<dbReference type="InterPro" id="IPR011129">
    <property type="entry name" value="CSD"/>
</dbReference>
<comment type="caution">
    <text evidence="5">The sequence shown here is derived from an EMBL/GenBank/DDBJ whole genome shotgun (WGS) entry which is preliminary data.</text>
</comment>